<reference evidence="1" key="1">
    <citation type="journal article" date="2017" name="Parasit. Vectors">
        <title>Sialotranscriptomics of Rhipicephalus zambeziensis reveals intricate expression profiles of secretory proteins and suggests tight temporal transcriptional regulation during blood-feeding.</title>
        <authorList>
            <person name="de Castro M.H."/>
            <person name="de Klerk D."/>
            <person name="Pienaar R."/>
            <person name="Rees D.J.G."/>
            <person name="Mans B.J."/>
        </authorList>
    </citation>
    <scope>NUCLEOTIDE SEQUENCE</scope>
    <source>
        <tissue evidence="1">Salivary glands</tissue>
    </source>
</reference>
<dbReference type="AlphaFoldDB" id="A0A224Y356"/>
<accession>A0A224Y356</accession>
<organism evidence="1">
    <name type="scientific">Rhipicephalus zambeziensis</name>
    <dbReference type="NCBI Taxonomy" id="60191"/>
    <lineage>
        <taxon>Eukaryota</taxon>
        <taxon>Metazoa</taxon>
        <taxon>Ecdysozoa</taxon>
        <taxon>Arthropoda</taxon>
        <taxon>Chelicerata</taxon>
        <taxon>Arachnida</taxon>
        <taxon>Acari</taxon>
        <taxon>Parasitiformes</taxon>
        <taxon>Ixodida</taxon>
        <taxon>Ixodoidea</taxon>
        <taxon>Ixodidae</taxon>
        <taxon>Rhipicephalinae</taxon>
        <taxon>Rhipicephalus</taxon>
        <taxon>Rhipicephalus</taxon>
    </lineage>
</organism>
<sequence>MGGLADILCRPLGISLFNCGTFSPGNIVCQEPLQISLPSVLNVGTCLNTTLLFCEAGSTISDSTLRELLQAVGCILSVAPEGLQLDLVSSLVCPLVDILNSSLDEFTSLLPFRFLTRGITNAVGSLTNNLLGAVGNCNT</sequence>
<name>A0A224Y356_9ACAR</name>
<protein>
    <submittedName>
        <fullName evidence="1">23 kDa family member</fullName>
    </submittedName>
</protein>
<proteinExistence type="predicted"/>
<evidence type="ECO:0000313" key="1">
    <source>
        <dbReference type="EMBL" id="MAA11175.1"/>
    </source>
</evidence>
<dbReference type="EMBL" id="GFPF01000029">
    <property type="protein sequence ID" value="MAA11175.1"/>
    <property type="molecule type" value="Transcribed_RNA"/>
</dbReference>